<evidence type="ECO:0000313" key="4">
    <source>
        <dbReference type="Proteomes" id="UP000054826"/>
    </source>
</evidence>
<evidence type="ECO:0000313" key="2">
    <source>
        <dbReference type="EMBL" id="KRZ32498.1"/>
    </source>
</evidence>
<organism evidence="2 4">
    <name type="scientific">Trichinella pseudospiralis</name>
    <name type="common">Parasitic roundworm</name>
    <dbReference type="NCBI Taxonomy" id="6337"/>
    <lineage>
        <taxon>Eukaryota</taxon>
        <taxon>Metazoa</taxon>
        <taxon>Ecdysozoa</taxon>
        <taxon>Nematoda</taxon>
        <taxon>Enoplea</taxon>
        <taxon>Dorylaimia</taxon>
        <taxon>Trichinellida</taxon>
        <taxon>Trichinellidae</taxon>
        <taxon>Trichinella</taxon>
    </lineage>
</organism>
<gene>
    <name evidence="1" type="ORF">T4A_8931</name>
    <name evidence="2" type="ORF">T4C_9782</name>
</gene>
<accession>A0A0V1JBZ1</accession>
<dbReference type="AlphaFoldDB" id="A0A0V1JBZ1"/>
<evidence type="ECO:0000313" key="3">
    <source>
        <dbReference type="Proteomes" id="UP000054632"/>
    </source>
</evidence>
<proteinExistence type="predicted"/>
<dbReference type="EMBL" id="JYDV01000110">
    <property type="protein sequence ID" value="KRZ32498.1"/>
    <property type="molecule type" value="Genomic_DNA"/>
</dbReference>
<sequence length="87" mass="10293">MPTLMRVNHSCQREWKPLLRHPVVDHDSSLKMTIVFSFLKLHYTITIIIIPAESDGFYYSVVISNKKANWKLFRSDYSTVQFDDCIR</sequence>
<evidence type="ECO:0000313" key="1">
    <source>
        <dbReference type="EMBL" id="KRY68948.1"/>
    </source>
</evidence>
<dbReference type="Proteomes" id="UP000054632">
    <property type="component" value="Unassembled WGS sequence"/>
</dbReference>
<dbReference type="Proteomes" id="UP000054826">
    <property type="component" value="Unassembled WGS sequence"/>
</dbReference>
<comment type="caution">
    <text evidence="2">The sequence shown here is derived from an EMBL/GenBank/DDBJ whole genome shotgun (WGS) entry which is preliminary data.</text>
</comment>
<name>A0A0V1JBZ1_TRIPS</name>
<protein>
    <submittedName>
        <fullName evidence="2">Uncharacterized protein</fullName>
    </submittedName>
</protein>
<dbReference type="EMBL" id="JYDR01000100">
    <property type="protein sequence ID" value="KRY68948.1"/>
    <property type="molecule type" value="Genomic_DNA"/>
</dbReference>
<reference evidence="3 4" key="1">
    <citation type="submission" date="2015-01" db="EMBL/GenBank/DDBJ databases">
        <title>Evolution of Trichinella species and genotypes.</title>
        <authorList>
            <person name="Korhonen P.K."/>
            <person name="Edoardo P."/>
            <person name="Giuseppe L.R."/>
            <person name="Gasser R.B."/>
        </authorList>
    </citation>
    <scope>NUCLEOTIDE SEQUENCE [LARGE SCALE GENOMIC DNA]</scope>
    <source>
        <strain evidence="1">ISS13</strain>
        <strain evidence="2">ISS176</strain>
    </source>
</reference>